<keyword evidence="12" id="KW-1185">Reference proteome</keyword>
<keyword evidence="2" id="KW-1003">Cell membrane</keyword>
<reference evidence="11 12" key="1">
    <citation type="journal article" date="2015" name="Nat. Commun.">
        <title>Lucilia cuprina genome unlocks parasitic fly biology to underpin future interventions.</title>
        <authorList>
            <person name="Anstead C.A."/>
            <person name="Korhonen P.K."/>
            <person name="Young N.D."/>
            <person name="Hall R.S."/>
            <person name="Jex A.R."/>
            <person name="Murali S.C."/>
            <person name="Hughes D.S."/>
            <person name="Lee S.F."/>
            <person name="Perry T."/>
            <person name="Stroehlein A.J."/>
            <person name="Ansell B.R."/>
            <person name="Breugelmans B."/>
            <person name="Hofmann A."/>
            <person name="Qu J."/>
            <person name="Dugan S."/>
            <person name="Lee S.L."/>
            <person name="Chao H."/>
            <person name="Dinh H."/>
            <person name="Han Y."/>
            <person name="Doddapaneni H.V."/>
            <person name="Worley K.C."/>
            <person name="Muzny D.M."/>
            <person name="Ioannidis P."/>
            <person name="Waterhouse R.M."/>
            <person name="Zdobnov E.M."/>
            <person name="James P.J."/>
            <person name="Bagnall N.H."/>
            <person name="Kotze A.C."/>
            <person name="Gibbs R.A."/>
            <person name="Richards S."/>
            <person name="Batterham P."/>
            <person name="Gasser R.B."/>
        </authorList>
    </citation>
    <scope>NUCLEOTIDE SEQUENCE [LARGE SCALE GENOMIC DNA]</scope>
    <source>
        <strain evidence="11 12">LS</strain>
        <tissue evidence="11">Full body</tissue>
    </source>
</reference>
<evidence type="ECO:0000256" key="10">
    <source>
        <dbReference type="SAM" id="Phobius"/>
    </source>
</evidence>
<comment type="caution">
    <text evidence="11">The sequence shown here is derived from an EMBL/GenBank/DDBJ whole genome shotgun (WGS) entry which is preliminary data.</text>
</comment>
<feature type="transmembrane region" description="Helical" evidence="10">
    <location>
        <begin position="626"/>
        <end position="646"/>
    </location>
</feature>
<evidence type="ECO:0000256" key="6">
    <source>
        <dbReference type="ARBA" id="ARBA00022989"/>
    </source>
</evidence>
<feature type="transmembrane region" description="Helical" evidence="10">
    <location>
        <begin position="165"/>
        <end position="186"/>
    </location>
</feature>
<keyword evidence="5" id="KW-0552">Olfaction</keyword>
<dbReference type="OrthoDB" id="7677057at2759"/>
<evidence type="ECO:0000256" key="1">
    <source>
        <dbReference type="ARBA" id="ARBA00004651"/>
    </source>
</evidence>
<evidence type="ECO:0000313" key="12">
    <source>
        <dbReference type="Proteomes" id="UP000037069"/>
    </source>
</evidence>
<evidence type="ECO:0000256" key="7">
    <source>
        <dbReference type="ARBA" id="ARBA00023136"/>
    </source>
</evidence>
<accession>A0A0L0BTW7</accession>
<dbReference type="GO" id="GO:0007165">
    <property type="term" value="P:signal transduction"/>
    <property type="evidence" value="ECO:0007669"/>
    <property type="project" value="UniProtKB-KW"/>
</dbReference>
<feature type="transmembrane region" description="Helical" evidence="10">
    <location>
        <begin position="254"/>
        <end position="271"/>
    </location>
</feature>
<dbReference type="AlphaFoldDB" id="A0A0L0BTW7"/>
<keyword evidence="3" id="KW-0716">Sensory transduction</keyword>
<dbReference type="GO" id="GO:0005886">
    <property type="term" value="C:plasma membrane"/>
    <property type="evidence" value="ECO:0007669"/>
    <property type="project" value="UniProtKB-SubCell"/>
</dbReference>
<dbReference type="GO" id="GO:0004984">
    <property type="term" value="F:olfactory receptor activity"/>
    <property type="evidence" value="ECO:0007669"/>
    <property type="project" value="InterPro"/>
</dbReference>
<feature type="transmembrane region" description="Helical" evidence="10">
    <location>
        <begin position="599"/>
        <end position="620"/>
    </location>
</feature>
<proteinExistence type="predicted"/>
<sequence>MSLKTIEDVPLFNTSLRIMKFWSFLLQHNWRRYSCLIPYIMINTTQFLDIYFSTEPIDAVVRNAYIAVLFFNTILRAVLLCLNRFEYEKFMENIRLLYIELMESEDKSTRKMLHETTLASRFISKINLFMGTCSCIGFITYPIFATSRVLPFGMYVPGIEKYESPFYQIFFICQVIITPMGCCMYIPFTNLVVAFILFAILMCKVLQHKLRNLKDVSNEHAREVIVWCIKYQLELIRYVDTINNLTTHTFLVEFLAYGAMLCAMLFLLIIVETLAQMIIISIYIFMILSQSVIMYYFANELYDQSLLVANAAYDCNWFEFDVSTQKYLNLLILRSQKPCSVRRKATLNNMDMKSIEEVPMFISSLRIMKFWGFLLEHNWRRYASLIPYSLLTTTQFMEIYFSTEPVDAIIRNAYIAVLFFNSTLRGVVLCINRFGFEKFMENMRVLYIDLRKSEEKFISKKTHETTKTSILVAKINLIMGACSVMGFLIYPIFATTKALPYGIYIPGIDKYQRPFYELFFITQIILAPMGCCMYIPFTNLIVAFILFGILMCKVLQHKLTNLRNVSNEKAREVIVWCLKYQLELIKFVETMNNLTTHTYMIEFLAFGAMLCAMLFSLVIAETVAQMVIISIYMFMIFSQSVVLYYFANELYDQSLLVAIAAYECNWFDFDVGTQKILKLMILRAQKPCAILVGKVYPMNLELLQSLLNATYSYFTLLKRVYG</sequence>
<dbReference type="OMA" id="WRTICCI"/>
<evidence type="ECO:0000313" key="11">
    <source>
        <dbReference type="EMBL" id="KNC22664.1"/>
    </source>
</evidence>
<feature type="transmembrane region" description="Helical" evidence="10">
    <location>
        <begin position="278"/>
        <end position="298"/>
    </location>
</feature>
<dbReference type="PANTHER" id="PTHR21137:SF3">
    <property type="entry name" value="ODORANT RECEPTOR 30A-RELATED"/>
    <property type="match status" value="1"/>
</dbReference>
<keyword evidence="9" id="KW-0807">Transducer</keyword>
<keyword evidence="6 10" id="KW-1133">Transmembrane helix</keyword>
<dbReference type="InterPro" id="IPR004117">
    <property type="entry name" value="7tm6_olfct_rcpt"/>
</dbReference>
<evidence type="ECO:0000256" key="5">
    <source>
        <dbReference type="ARBA" id="ARBA00022725"/>
    </source>
</evidence>
<dbReference type="GO" id="GO:0005549">
    <property type="term" value="F:odorant binding"/>
    <property type="evidence" value="ECO:0007669"/>
    <property type="project" value="InterPro"/>
</dbReference>
<dbReference type="EMBL" id="JRES01001467">
    <property type="protein sequence ID" value="KNC22664.1"/>
    <property type="molecule type" value="Genomic_DNA"/>
</dbReference>
<evidence type="ECO:0000256" key="4">
    <source>
        <dbReference type="ARBA" id="ARBA00022692"/>
    </source>
</evidence>
<dbReference type="Proteomes" id="UP000037069">
    <property type="component" value="Unassembled WGS sequence"/>
</dbReference>
<feature type="transmembrane region" description="Helical" evidence="10">
    <location>
        <begin position="126"/>
        <end position="145"/>
    </location>
</feature>
<evidence type="ECO:0000256" key="2">
    <source>
        <dbReference type="ARBA" id="ARBA00022475"/>
    </source>
</evidence>
<comment type="subcellular location">
    <subcellularLocation>
        <location evidence="1">Cell membrane</location>
        <topology evidence="1">Multi-pass membrane protein</topology>
    </subcellularLocation>
</comment>
<feature type="transmembrane region" description="Helical" evidence="10">
    <location>
        <begin position="64"/>
        <end position="82"/>
    </location>
</feature>
<dbReference type="PANTHER" id="PTHR21137">
    <property type="entry name" value="ODORANT RECEPTOR"/>
    <property type="match status" value="1"/>
</dbReference>
<feature type="transmembrane region" description="Helical" evidence="10">
    <location>
        <begin position="470"/>
        <end position="493"/>
    </location>
</feature>
<dbReference type="STRING" id="7375.A0A0L0BTW7"/>
<organism evidence="11 12">
    <name type="scientific">Lucilia cuprina</name>
    <name type="common">Green bottle fly</name>
    <name type="synonym">Australian sheep blowfly</name>
    <dbReference type="NCBI Taxonomy" id="7375"/>
    <lineage>
        <taxon>Eukaryota</taxon>
        <taxon>Metazoa</taxon>
        <taxon>Ecdysozoa</taxon>
        <taxon>Arthropoda</taxon>
        <taxon>Hexapoda</taxon>
        <taxon>Insecta</taxon>
        <taxon>Pterygota</taxon>
        <taxon>Neoptera</taxon>
        <taxon>Endopterygota</taxon>
        <taxon>Diptera</taxon>
        <taxon>Brachycera</taxon>
        <taxon>Muscomorpha</taxon>
        <taxon>Oestroidea</taxon>
        <taxon>Calliphoridae</taxon>
        <taxon>Luciliinae</taxon>
        <taxon>Lucilia</taxon>
    </lineage>
</organism>
<dbReference type="Pfam" id="PF02949">
    <property type="entry name" value="7tm_6"/>
    <property type="match status" value="2"/>
</dbReference>
<feature type="transmembrane region" description="Helical" evidence="10">
    <location>
        <begin position="520"/>
        <end position="550"/>
    </location>
</feature>
<evidence type="ECO:0000256" key="3">
    <source>
        <dbReference type="ARBA" id="ARBA00022606"/>
    </source>
</evidence>
<name>A0A0L0BTW7_LUCCU</name>
<keyword evidence="4 10" id="KW-0812">Transmembrane</keyword>
<evidence type="ECO:0000256" key="9">
    <source>
        <dbReference type="ARBA" id="ARBA00023224"/>
    </source>
</evidence>
<evidence type="ECO:0000256" key="8">
    <source>
        <dbReference type="ARBA" id="ARBA00023170"/>
    </source>
</evidence>
<gene>
    <name evidence="11" type="ORF">FF38_05336</name>
</gene>
<keyword evidence="7 10" id="KW-0472">Membrane</keyword>
<keyword evidence="8 11" id="KW-0675">Receptor</keyword>
<protein>
    <submittedName>
        <fullName evidence="11">Putative odorant receptor 30a</fullName>
    </submittedName>
</protein>